<dbReference type="Gene3D" id="2.130.10.130">
    <property type="entry name" value="Integrin alpha, N-terminal"/>
    <property type="match status" value="1"/>
</dbReference>
<sequence>MISVAKEVLLMRFHRGCSSLGEWLSRRIAPPLAASLVVLIPVSGTFCTVSAAPQFRAAFHSYDLTVAGGLAIADLDHDGHPDIISTVWPGYLSVQHGNGDGTFAPALDYDPALNDARWLALGDVTGDGKTDVVVSGNQVNGYVTVMPGNGDGTFLGGTRSQTFDESGPIALGDLNGDGKLDLVVDCAGSGNPNPAAKVSIFLNTGSGYGLRTDFLVGGLPGQIALADMNHDGRLDLIVCNRTSNVTIYPGNGSGGFGAGNPYPTNTDSYGLAVGDVNGDGILDVVTANNGSSSVSVLLGAINGTLVSSGNFPVGYGPTDVQIADLNGDGRLDLAVSDYNGNSVTVLLGDALGSFGSRSDLWSGYSSRVRLADLDGDGDLDIV</sequence>
<dbReference type="Proteomes" id="UP000319836">
    <property type="component" value="Unassembled WGS sequence"/>
</dbReference>
<dbReference type="InterPro" id="IPR028994">
    <property type="entry name" value="Integrin_alpha_N"/>
</dbReference>
<dbReference type="AlphaFoldDB" id="A0A538U0I0"/>
<protein>
    <submittedName>
        <fullName evidence="2">VCBS repeat-containing protein</fullName>
    </submittedName>
</protein>
<organism evidence="2 3">
    <name type="scientific">Eiseniibacteriota bacterium</name>
    <dbReference type="NCBI Taxonomy" id="2212470"/>
    <lineage>
        <taxon>Bacteria</taxon>
        <taxon>Candidatus Eiseniibacteriota</taxon>
    </lineage>
</organism>
<name>A0A538U0I0_UNCEI</name>
<reference evidence="2 3" key="1">
    <citation type="journal article" date="2019" name="Nat. Microbiol.">
        <title>Mediterranean grassland soil C-N compound turnover is dependent on rainfall and depth, and is mediated by genomically divergent microorganisms.</title>
        <authorList>
            <person name="Diamond S."/>
            <person name="Andeer P.F."/>
            <person name="Li Z."/>
            <person name="Crits-Christoph A."/>
            <person name="Burstein D."/>
            <person name="Anantharaman K."/>
            <person name="Lane K.R."/>
            <person name="Thomas B.C."/>
            <person name="Pan C."/>
            <person name="Northen T.R."/>
            <person name="Banfield J.F."/>
        </authorList>
    </citation>
    <scope>NUCLEOTIDE SEQUENCE [LARGE SCALE GENOMIC DNA]</scope>
    <source>
        <strain evidence="2">WS_10</strain>
    </source>
</reference>
<evidence type="ECO:0000313" key="3">
    <source>
        <dbReference type="Proteomes" id="UP000319836"/>
    </source>
</evidence>
<evidence type="ECO:0000256" key="1">
    <source>
        <dbReference type="ARBA" id="ARBA00022729"/>
    </source>
</evidence>
<dbReference type="InterPro" id="IPR013517">
    <property type="entry name" value="FG-GAP"/>
</dbReference>
<dbReference type="PANTHER" id="PTHR46580:SF2">
    <property type="entry name" value="MAM DOMAIN-CONTAINING PROTEIN"/>
    <property type="match status" value="1"/>
</dbReference>
<feature type="non-terminal residue" evidence="2">
    <location>
        <position position="382"/>
    </location>
</feature>
<evidence type="ECO:0000313" key="2">
    <source>
        <dbReference type="EMBL" id="TMQ69289.1"/>
    </source>
</evidence>
<dbReference type="Pfam" id="PF13517">
    <property type="entry name" value="FG-GAP_3"/>
    <property type="match status" value="2"/>
</dbReference>
<dbReference type="EMBL" id="VBPA01000314">
    <property type="protein sequence ID" value="TMQ69289.1"/>
    <property type="molecule type" value="Genomic_DNA"/>
</dbReference>
<comment type="caution">
    <text evidence="2">The sequence shown here is derived from an EMBL/GenBank/DDBJ whole genome shotgun (WGS) entry which is preliminary data.</text>
</comment>
<proteinExistence type="predicted"/>
<dbReference type="Gene3D" id="2.30.30.100">
    <property type="match status" value="3"/>
</dbReference>
<dbReference type="PANTHER" id="PTHR46580">
    <property type="entry name" value="SENSOR KINASE-RELATED"/>
    <property type="match status" value="1"/>
</dbReference>
<dbReference type="SUPFAM" id="SSF69318">
    <property type="entry name" value="Integrin alpha N-terminal domain"/>
    <property type="match status" value="1"/>
</dbReference>
<accession>A0A538U0I0</accession>
<gene>
    <name evidence="2" type="ORF">E6K80_12205</name>
</gene>
<keyword evidence="1" id="KW-0732">Signal</keyword>